<comment type="caution">
    <text evidence="2">The sequence shown here is derived from an EMBL/GenBank/DDBJ whole genome shotgun (WGS) entry which is preliminary data.</text>
</comment>
<dbReference type="EMBL" id="JAHRHJ020000001">
    <property type="protein sequence ID" value="KAH9328350.1"/>
    <property type="molecule type" value="Genomic_DNA"/>
</dbReference>
<feature type="region of interest" description="Disordered" evidence="1">
    <location>
        <begin position="137"/>
        <end position="162"/>
    </location>
</feature>
<dbReference type="Proteomes" id="UP000824469">
    <property type="component" value="Unassembled WGS sequence"/>
</dbReference>
<gene>
    <name evidence="2" type="ORF">KI387_000458</name>
</gene>
<dbReference type="GO" id="GO:0003723">
    <property type="term" value="F:RNA binding"/>
    <property type="evidence" value="ECO:0007669"/>
    <property type="project" value="TreeGrafter"/>
</dbReference>
<keyword evidence="3" id="KW-1185">Reference proteome</keyword>
<dbReference type="PANTHER" id="PTHR47073:SF2">
    <property type="entry name" value="PROTEIN ANTI-SILENCING 1"/>
    <property type="match status" value="1"/>
</dbReference>
<dbReference type="PANTHER" id="PTHR47073">
    <property type="entry name" value="PROTEIN ANTI-SILENCING 1"/>
    <property type="match status" value="1"/>
</dbReference>
<dbReference type="OMA" id="KIWQQNQ"/>
<feature type="non-terminal residue" evidence="2">
    <location>
        <position position="1"/>
    </location>
</feature>
<feature type="compositionally biased region" description="Polar residues" evidence="1">
    <location>
        <begin position="140"/>
        <end position="154"/>
    </location>
</feature>
<feature type="region of interest" description="Disordered" evidence="1">
    <location>
        <begin position="400"/>
        <end position="465"/>
    </location>
</feature>
<protein>
    <submittedName>
        <fullName evidence="2">Uncharacterized protein</fullName>
    </submittedName>
</protein>
<proteinExistence type="predicted"/>
<reference evidence="2 3" key="1">
    <citation type="journal article" date="2021" name="Nat. Plants">
        <title>The Taxus genome provides insights into paclitaxel biosynthesis.</title>
        <authorList>
            <person name="Xiong X."/>
            <person name="Gou J."/>
            <person name="Liao Q."/>
            <person name="Li Y."/>
            <person name="Zhou Q."/>
            <person name="Bi G."/>
            <person name="Li C."/>
            <person name="Du R."/>
            <person name="Wang X."/>
            <person name="Sun T."/>
            <person name="Guo L."/>
            <person name="Liang H."/>
            <person name="Lu P."/>
            <person name="Wu Y."/>
            <person name="Zhang Z."/>
            <person name="Ro D.K."/>
            <person name="Shang Y."/>
            <person name="Huang S."/>
            <person name="Yan J."/>
        </authorList>
    </citation>
    <scope>NUCLEOTIDE SEQUENCE [LARGE SCALE GENOMIC DNA]</scope>
    <source>
        <strain evidence="2">Ta-2019</strain>
    </source>
</reference>
<evidence type="ECO:0000256" key="1">
    <source>
        <dbReference type="SAM" id="MobiDB-lite"/>
    </source>
</evidence>
<name>A0AA38GXQ8_TAXCH</name>
<sequence>MQQRTCPSDMKALSIPSLTTLLDPSACSLVCTLILRVLCPLCTLCNTALTHTIHTMSYAAPKNVIIGKCNVLCTSRDKQNMQPSQEDLESAHYFFYRRFDVDNYTISEDMALVIKDFGVEAIFNKQDLQRFDSATGLSADHQTNEGQNVDTGIPSNRAPKLDAHKEVAVGDARKEEFHEKRDVVMLSNKENVIVDGDGIRANTGLGDVASNWKESLMMESVQEEMKVYKRLKTTPNIVGNHDIVNGFCMRVSLGDAKDAIGDEMLGSETTPLDKVEFIDGSRMDSEGEKFEDSESPAVKKEKNARQKTIQVSQTSLMMKENLRIEKAETNENATAKEESVKVNMKSTAIWELTVNLSEDTVKKIDLKKEETNSENVLVKKPHLSGNSLKASEKLASLVLQPDNHNAKNDKEPFKVTGNRKDGKDLVRQKNDFKKEASNSKKEFLNSERKSVKKSKLSKNSSKPSEDLNFVLSEDTDVKKENIPGHKIIEVAKMPELESNKWFKELPWDERLQRGYEQGSVILIENFDPLYTSTEVEDVIWNIFAERCAAKVIPRTAVSIPRMGQALLVFKNKEGAEVTLKKLEEGCLMLSDE</sequence>
<organism evidence="2 3">
    <name type="scientific">Taxus chinensis</name>
    <name type="common">Chinese yew</name>
    <name type="synonym">Taxus wallichiana var. chinensis</name>
    <dbReference type="NCBI Taxonomy" id="29808"/>
    <lineage>
        <taxon>Eukaryota</taxon>
        <taxon>Viridiplantae</taxon>
        <taxon>Streptophyta</taxon>
        <taxon>Embryophyta</taxon>
        <taxon>Tracheophyta</taxon>
        <taxon>Spermatophyta</taxon>
        <taxon>Pinopsida</taxon>
        <taxon>Pinidae</taxon>
        <taxon>Conifers II</taxon>
        <taxon>Cupressales</taxon>
        <taxon>Taxaceae</taxon>
        <taxon>Taxus</taxon>
    </lineage>
</organism>
<evidence type="ECO:0000313" key="2">
    <source>
        <dbReference type="EMBL" id="KAH9328350.1"/>
    </source>
</evidence>
<evidence type="ECO:0000313" key="3">
    <source>
        <dbReference type="Proteomes" id="UP000824469"/>
    </source>
</evidence>
<dbReference type="AlphaFoldDB" id="A0AA38GXQ8"/>
<accession>A0AA38GXQ8</accession>
<feature type="compositionally biased region" description="Basic and acidic residues" evidence="1">
    <location>
        <begin position="404"/>
        <end position="449"/>
    </location>
</feature>